<protein>
    <submittedName>
        <fullName evidence="2">Uncharacterized protein</fullName>
    </submittedName>
</protein>
<accession>A0ABY7VRK6</accession>
<feature type="transmembrane region" description="Helical" evidence="1">
    <location>
        <begin position="44"/>
        <end position="61"/>
    </location>
</feature>
<dbReference type="RefSeq" id="WP_274150895.1">
    <property type="nucleotide sequence ID" value="NZ_CP117811.1"/>
</dbReference>
<evidence type="ECO:0000313" key="3">
    <source>
        <dbReference type="Proteomes" id="UP001214250"/>
    </source>
</evidence>
<dbReference type="EMBL" id="CP117811">
    <property type="protein sequence ID" value="WDE96830.1"/>
    <property type="molecule type" value="Genomic_DNA"/>
</dbReference>
<evidence type="ECO:0000256" key="1">
    <source>
        <dbReference type="SAM" id="Phobius"/>
    </source>
</evidence>
<proteinExistence type="predicted"/>
<reference evidence="2 3" key="1">
    <citation type="submission" date="2023-02" db="EMBL/GenBank/DDBJ databases">
        <title>Genome sequence of Lentisphaera profundi SAORIC-696.</title>
        <authorList>
            <person name="Kim e."/>
            <person name="Cho J.-C."/>
            <person name="Choi A."/>
            <person name="Kang I."/>
        </authorList>
    </citation>
    <scope>NUCLEOTIDE SEQUENCE [LARGE SCALE GENOMIC DNA]</scope>
    <source>
        <strain evidence="2 3">SAORIC-696</strain>
    </source>
</reference>
<evidence type="ECO:0000313" key="2">
    <source>
        <dbReference type="EMBL" id="WDE96830.1"/>
    </source>
</evidence>
<dbReference type="Proteomes" id="UP001214250">
    <property type="component" value="Chromosome 1"/>
</dbReference>
<feature type="transmembrane region" description="Helical" evidence="1">
    <location>
        <begin position="67"/>
        <end position="83"/>
    </location>
</feature>
<keyword evidence="1" id="KW-0472">Membrane</keyword>
<keyword evidence="1" id="KW-0812">Transmembrane</keyword>
<gene>
    <name evidence="2" type="ORF">PQO03_02500</name>
</gene>
<sequence>MNNKKTNPLIERNIRRKLNRLKGSRKKLTKKQLMNAKVSTISPWMRSAINIIGAVLIAYGFLSDHSIAAYIFGSFFLLIGIFGKKETIETTLDQFCTHGIDVIIEGIIDEI</sequence>
<keyword evidence="3" id="KW-1185">Reference proteome</keyword>
<keyword evidence="1" id="KW-1133">Transmembrane helix</keyword>
<name>A0ABY7VRK6_9BACT</name>
<organism evidence="2 3">
    <name type="scientific">Lentisphaera profundi</name>
    <dbReference type="NCBI Taxonomy" id="1658616"/>
    <lineage>
        <taxon>Bacteria</taxon>
        <taxon>Pseudomonadati</taxon>
        <taxon>Lentisphaerota</taxon>
        <taxon>Lentisphaeria</taxon>
        <taxon>Lentisphaerales</taxon>
        <taxon>Lentisphaeraceae</taxon>
        <taxon>Lentisphaera</taxon>
    </lineage>
</organism>